<comment type="caution">
    <text evidence="1">The sequence shown here is derived from an EMBL/GenBank/DDBJ whole genome shotgun (WGS) entry which is preliminary data.</text>
</comment>
<dbReference type="EMBL" id="NNRM01000020">
    <property type="protein sequence ID" value="OYR26159.1"/>
    <property type="molecule type" value="Genomic_DNA"/>
</dbReference>
<keyword evidence="2" id="KW-1185">Reference proteome</keyword>
<dbReference type="Proteomes" id="UP000216188">
    <property type="component" value="Unassembled WGS sequence"/>
</dbReference>
<gene>
    <name evidence="1" type="ORF">CEV34_2405</name>
</gene>
<name>A0A256GGC7_9HYPH</name>
<evidence type="ECO:0000313" key="1">
    <source>
        <dbReference type="EMBL" id="OYR26159.1"/>
    </source>
</evidence>
<sequence>MRSQACPKLMHFGAHPQKGETVFGTRRVKTNDLSTTLIQSDPNAL</sequence>
<proteinExistence type="predicted"/>
<dbReference type="AlphaFoldDB" id="A0A256GGC7"/>
<evidence type="ECO:0000313" key="2">
    <source>
        <dbReference type="Proteomes" id="UP000216188"/>
    </source>
</evidence>
<reference evidence="1 2" key="1">
    <citation type="submission" date="2017-07" db="EMBL/GenBank/DDBJ databases">
        <title>Phylogenetic study on the rhizospheric bacterium Ochrobactrum sp. A44.</title>
        <authorList>
            <person name="Krzyzanowska D.M."/>
            <person name="Ossowicki A."/>
            <person name="Rajewska M."/>
            <person name="Maciag T."/>
            <person name="Kaczynski Z."/>
            <person name="Czerwicka M."/>
            <person name="Jafra S."/>
        </authorList>
    </citation>
    <scope>NUCLEOTIDE SEQUENCE [LARGE SCALE GENOMIC DNA]</scope>
    <source>
        <strain evidence="1 2">CCUG 30717</strain>
    </source>
</reference>
<accession>A0A256GGC7</accession>
<protein>
    <submittedName>
        <fullName evidence="1">Uncharacterized protein</fullName>
    </submittedName>
</protein>
<organism evidence="1 2">
    <name type="scientific">Brucella pseudogrignonensis</name>
    <dbReference type="NCBI Taxonomy" id="419475"/>
    <lineage>
        <taxon>Bacteria</taxon>
        <taxon>Pseudomonadati</taxon>
        <taxon>Pseudomonadota</taxon>
        <taxon>Alphaproteobacteria</taxon>
        <taxon>Hyphomicrobiales</taxon>
        <taxon>Brucellaceae</taxon>
        <taxon>Brucella/Ochrobactrum group</taxon>
        <taxon>Brucella</taxon>
    </lineage>
</organism>